<dbReference type="PATRIC" id="fig|710685.3.peg.3329"/>
<evidence type="ECO:0000313" key="4">
    <source>
        <dbReference type="Proteomes" id="UP000005442"/>
    </source>
</evidence>
<dbReference type="EMBL" id="CP003169">
    <property type="protein sequence ID" value="AEV73845.1"/>
    <property type="molecule type" value="Genomic_DNA"/>
</dbReference>
<protein>
    <recommendedName>
        <fullName evidence="5">34 kDa antigenic protein</fullName>
    </recommendedName>
</protein>
<keyword evidence="4" id="KW-1185">Reference proteome</keyword>
<accession>G8RPW1</accession>
<feature type="transmembrane region" description="Helical" evidence="2">
    <location>
        <begin position="108"/>
        <end position="128"/>
    </location>
</feature>
<feature type="compositionally biased region" description="Low complexity" evidence="1">
    <location>
        <begin position="255"/>
        <end position="273"/>
    </location>
</feature>
<dbReference type="KEGG" id="mrh:MycrhN_3320"/>
<sequence>MSYPQGPPGNPGYPPAQQPTTQFAAQTQQFGRSPETGAVAPAGPSPLPMYLAIAVAVLGLGVYLSSFGPLFTSGADFFTPTLLDLGVVASIAAALIAGVSLLPKQKALPAVIAVLSVLAFLLVIAIVLTAPEGVTIDWGLYLIIAFSMFQAIVAVAVLLFDAGIITPPAPRQRRYDQQYGQYGGPGGQYYGQPQGQPQHGGPPQQGLSQRPGYPPQYGGYSGGGPSTGGFSGGQQSGPPTPPTGFPAYGQPPSSSTPTAQAQMPQQSAASSPQSTPPPS</sequence>
<evidence type="ECO:0008006" key="5">
    <source>
        <dbReference type="Google" id="ProtNLM"/>
    </source>
</evidence>
<dbReference type="RefSeq" id="WP_014211601.1">
    <property type="nucleotide sequence ID" value="NC_016604.1"/>
</dbReference>
<evidence type="ECO:0000256" key="1">
    <source>
        <dbReference type="SAM" id="MobiDB-lite"/>
    </source>
</evidence>
<feature type="compositionally biased region" description="Gly residues" evidence="1">
    <location>
        <begin position="219"/>
        <end position="235"/>
    </location>
</feature>
<gene>
    <name evidence="3" type="ordered locus">MycrhN_3320</name>
</gene>
<evidence type="ECO:0000313" key="3">
    <source>
        <dbReference type="EMBL" id="AEV73845.1"/>
    </source>
</evidence>
<feature type="compositionally biased region" description="Low complexity" evidence="1">
    <location>
        <begin position="190"/>
        <end position="206"/>
    </location>
</feature>
<organism evidence="3 4">
    <name type="scientific">Mycolicibacterium rhodesiae (strain NBB3)</name>
    <name type="common">Mycobacterium rhodesiae</name>
    <dbReference type="NCBI Taxonomy" id="710685"/>
    <lineage>
        <taxon>Bacteria</taxon>
        <taxon>Bacillati</taxon>
        <taxon>Actinomycetota</taxon>
        <taxon>Actinomycetes</taxon>
        <taxon>Mycobacteriales</taxon>
        <taxon>Mycobacteriaceae</taxon>
        <taxon>Mycolicibacterium</taxon>
    </lineage>
</organism>
<feature type="region of interest" description="Disordered" evidence="1">
    <location>
        <begin position="1"/>
        <end position="28"/>
    </location>
</feature>
<dbReference type="InterPro" id="IPR035166">
    <property type="entry name" value="DUF5336"/>
</dbReference>
<feature type="transmembrane region" description="Helical" evidence="2">
    <location>
        <begin position="50"/>
        <end position="71"/>
    </location>
</feature>
<keyword evidence="2" id="KW-0812">Transmembrane</keyword>
<keyword evidence="2" id="KW-0472">Membrane</keyword>
<dbReference type="STRING" id="710685.MycrhN_3320"/>
<reference evidence="3 4" key="1">
    <citation type="submission" date="2011-12" db="EMBL/GenBank/DDBJ databases">
        <title>Complete sequence of Mycobacterium rhodesiae NBB3.</title>
        <authorList>
            <consortium name="US DOE Joint Genome Institute"/>
            <person name="Lucas S."/>
            <person name="Han J."/>
            <person name="Lapidus A."/>
            <person name="Cheng J.-F."/>
            <person name="Goodwin L."/>
            <person name="Pitluck S."/>
            <person name="Peters L."/>
            <person name="Mikhailova N."/>
            <person name="Gu W."/>
            <person name="Detter J.C."/>
            <person name="Han C."/>
            <person name="Tapia R."/>
            <person name="Land M."/>
            <person name="Hauser L."/>
            <person name="Kyrpides N."/>
            <person name="Ivanova N."/>
            <person name="Pagani I."/>
            <person name="Mattes T."/>
            <person name="Holmes A."/>
            <person name="Rutledge P."/>
            <person name="Paulsen I."/>
            <person name="Coleman N."/>
            <person name="Woyke T."/>
        </authorList>
    </citation>
    <scope>NUCLEOTIDE SEQUENCE [LARGE SCALE GENOMIC DNA]</scope>
    <source>
        <strain evidence="3 4">NBB3</strain>
    </source>
</reference>
<feature type="compositionally biased region" description="Pro residues" evidence="1">
    <location>
        <begin position="1"/>
        <end position="17"/>
    </location>
</feature>
<feature type="transmembrane region" description="Helical" evidence="2">
    <location>
        <begin position="77"/>
        <end position="101"/>
    </location>
</feature>
<feature type="region of interest" description="Disordered" evidence="1">
    <location>
        <begin position="175"/>
        <end position="279"/>
    </location>
</feature>
<feature type="transmembrane region" description="Helical" evidence="2">
    <location>
        <begin position="140"/>
        <end position="165"/>
    </location>
</feature>
<dbReference type="HOGENOM" id="CLU_086639_0_0_11"/>
<feature type="compositionally biased region" description="Low complexity" evidence="1">
    <location>
        <begin position="18"/>
        <end position="28"/>
    </location>
</feature>
<dbReference type="AlphaFoldDB" id="G8RPW1"/>
<dbReference type="eggNOG" id="ENOG5033AAF">
    <property type="taxonomic scope" value="Bacteria"/>
</dbReference>
<keyword evidence="2" id="KW-1133">Transmembrane helix</keyword>
<name>G8RPW1_MYCRN</name>
<evidence type="ECO:0000256" key="2">
    <source>
        <dbReference type="SAM" id="Phobius"/>
    </source>
</evidence>
<dbReference type="Pfam" id="PF17270">
    <property type="entry name" value="DUF5336"/>
    <property type="match status" value="1"/>
</dbReference>
<dbReference type="OrthoDB" id="4763530at2"/>
<dbReference type="Proteomes" id="UP000005442">
    <property type="component" value="Chromosome"/>
</dbReference>
<proteinExistence type="predicted"/>